<dbReference type="InterPro" id="IPR003791">
    <property type="entry name" value="UPF0178"/>
</dbReference>
<accession>A0A0J1E777</accession>
<dbReference type="PANTHER" id="PTHR35146:SF1">
    <property type="entry name" value="UPF0178 PROTEIN YAII"/>
    <property type="match status" value="1"/>
</dbReference>
<dbReference type="NCBIfam" id="NF001095">
    <property type="entry name" value="PRK00124.1"/>
    <property type="match status" value="1"/>
</dbReference>
<sequence>MWRRQVFLVHPLGESSPTELTFTPEPDEVKIWIDADAAPRDVKDVVFRAAKRLDVVTILVANAPVGVPANATTVRSVVVREGADQADRYIVHHGEKGDLAVTADLPLAGLLVEKGLFVIDPRGEEYSPATITSRLSMRNFMDDLRGAGVETGGSAPYGPKDKKAFASTFDRLLTKALRRAQTPSE</sequence>
<dbReference type="HAMAP" id="MF_00489">
    <property type="entry name" value="UPF0178"/>
    <property type="match status" value="1"/>
</dbReference>
<dbReference type="Proteomes" id="UP000036367">
    <property type="component" value="Unassembled WGS sequence"/>
</dbReference>
<proteinExistence type="inferred from homology"/>
<keyword evidence="4" id="KW-1185">Reference proteome</keyword>
<dbReference type="Pfam" id="PF02639">
    <property type="entry name" value="DUF188"/>
    <property type="match status" value="1"/>
</dbReference>
<reference evidence="3" key="1">
    <citation type="submission" date="2015-05" db="EMBL/GenBank/DDBJ databases">
        <title>Permanent draft genome of Rhodopirellula islandicus K833.</title>
        <authorList>
            <person name="Kizina J."/>
            <person name="Richter M."/>
            <person name="Glockner F.O."/>
            <person name="Harder J."/>
        </authorList>
    </citation>
    <scope>NUCLEOTIDE SEQUENCE [LARGE SCALE GENOMIC DNA]</scope>
    <source>
        <strain evidence="3">K833</strain>
    </source>
</reference>
<dbReference type="PANTHER" id="PTHR35146">
    <property type="entry name" value="UPF0178 PROTEIN YAII"/>
    <property type="match status" value="1"/>
</dbReference>
<name>A0A0J1E777_RHOIS</name>
<dbReference type="EMBL" id="LECT01000054">
    <property type="protein sequence ID" value="KLU01314.1"/>
    <property type="molecule type" value="Genomic_DNA"/>
</dbReference>
<evidence type="ECO:0000256" key="2">
    <source>
        <dbReference type="HAMAP-Rule" id="MF_00489"/>
    </source>
</evidence>
<evidence type="ECO:0000313" key="3">
    <source>
        <dbReference type="EMBL" id="KLU01314.1"/>
    </source>
</evidence>
<dbReference type="STRING" id="595434.RISK_006470"/>
<comment type="similarity">
    <text evidence="1 2">Belongs to the UPF0178 family.</text>
</comment>
<evidence type="ECO:0000256" key="1">
    <source>
        <dbReference type="ARBA" id="ARBA00008522"/>
    </source>
</evidence>
<gene>
    <name evidence="3" type="ORF">RISK_006470</name>
</gene>
<dbReference type="PATRIC" id="fig|595434.4.peg.6155"/>
<comment type="caution">
    <text evidence="3">The sequence shown here is derived from an EMBL/GenBank/DDBJ whole genome shotgun (WGS) entry which is preliminary data.</text>
</comment>
<dbReference type="AlphaFoldDB" id="A0A0J1E777"/>
<organism evidence="3 4">
    <name type="scientific">Rhodopirellula islandica</name>
    <dbReference type="NCBI Taxonomy" id="595434"/>
    <lineage>
        <taxon>Bacteria</taxon>
        <taxon>Pseudomonadati</taxon>
        <taxon>Planctomycetota</taxon>
        <taxon>Planctomycetia</taxon>
        <taxon>Pirellulales</taxon>
        <taxon>Pirellulaceae</taxon>
        <taxon>Rhodopirellula</taxon>
    </lineage>
</organism>
<dbReference type="CDD" id="cd18720">
    <property type="entry name" value="PIN_YqxD-like"/>
    <property type="match status" value="1"/>
</dbReference>
<protein>
    <recommendedName>
        <fullName evidence="2">UPF0178 protein RISK_006470</fullName>
    </recommendedName>
</protein>
<evidence type="ECO:0000313" key="4">
    <source>
        <dbReference type="Proteomes" id="UP000036367"/>
    </source>
</evidence>